<sequence length="151" mass="17394">MPYNHSCTLPSRTAKFHGPLPRQRSIWNCEKRGLFQENKKKKKGYSYLLMKLHHNKYSYAVLIPCILHSVGTRLACSSSTFSSLFVPIYCYSIDLPSYPLEHSLPLISCSAVQHALQHRGGIFKISYKSVTFPFLVQKVKFYCDLDLLDIF</sequence>
<accession>A0A3N4K0E2</accession>
<evidence type="ECO:0000313" key="1">
    <source>
        <dbReference type="EMBL" id="RPB02779.1"/>
    </source>
</evidence>
<name>A0A3N4K0E2_9PEZI</name>
<proteinExistence type="predicted"/>
<dbReference type="Proteomes" id="UP000276215">
    <property type="component" value="Unassembled WGS sequence"/>
</dbReference>
<gene>
    <name evidence="1" type="ORF">L873DRAFT_366453</name>
</gene>
<keyword evidence="2" id="KW-1185">Reference proteome</keyword>
<dbReference type="AlphaFoldDB" id="A0A3N4K0E2"/>
<evidence type="ECO:0000313" key="2">
    <source>
        <dbReference type="Proteomes" id="UP000276215"/>
    </source>
</evidence>
<protein>
    <submittedName>
        <fullName evidence="1">Uncharacterized protein</fullName>
    </submittedName>
</protein>
<organism evidence="1 2">
    <name type="scientific">Choiromyces venosus 120613-1</name>
    <dbReference type="NCBI Taxonomy" id="1336337"/>
    <lineage>
        <taxon>Eukaryota</taxon>
        <taxon>Fungi</taxon>
        <taxon>Dikarya</taxon>
        <taxon>Ascomycota</taxon>
        <taxon>Pezizomycotina</taxon>
        <taxon>Pezizomycetes</taxon>
        <taxon>Pezizales</taxon>
        <taxon>Tuberaceae</taxon>
        <taxon>Choiromyces</taxon>
    </lineage>
</organism>
<dbReference type="EMBL" id="ML120366">
    <property type="protein sequence ID" value="RPB02779.1"/>
    <property type="molecule type" value="Genomic_DNA"/>
</dbReference>
<reference evidence="1 2" key="1">
    <citation type="journal article" date="2018" name="Nat. Ecol. Evol.">
        <title>Pezizomycetes genomes reveal the molecular basis of ectomycorrhizal truffle lifestyle.</title>
        <authorList>
            <person name="Murat C."/>
            <person name="Payen T."/>
            <person name="Noel B."/>
            <person name="Kuo A."/>
            <person name="Morin E."/>
            <person name="Chen J."/>
            <person name="Kohler A."/>
            <person name="Krizsan K."/>
            <person name="Balestrini R."/>
            <person name="Da Silva C."/>
            <person name="Montanini B."/>
            <person name="Hainaut M."/>
            <person name="Levati E."/>
            <person name="Barry K.W."/>
            <person name="Belfiori B."/>
            <person name="Cichocki N."/>
            <person name="Clum A."/>
            <person name="Dockter R.B."/>
            <person name="Fauchery L."/>
            <person name="Guy J."/>
            <person name="Iotti M."/>
            <person name="Le Tacon F."/>
            <person name="Lindquist E.A."/>
            <person name="Lipzen A."/>
            <person name="Malagnac F."/>
            <person name="Mello A."/>
            <person name="Molinier V."/>
            <person name="Miyauchi S."/>
            <person name="Poulain J."/>
            <person name="Riccioni C."/>
            <person name="Rubini A."/>
            <person name="Sitrit Y."/>
            <person name="Splivallo R."/>
            <person name="Traeger S."/>
            <person name="Wang M."/>
            <person name="Zifcakova L."/>
            <person name="Wipf D."/>
            <person name="Zambonelli A."/>
            <person name="Paolocci F."/>
            <person name="Nowrousian M."/>
            <person name="Ottonello S."/>
            <person name="Baldrian P."/>
            <person name="Spatafora J.W."/>
            <person name="Henrissat B."/>
            <person name="Nagy L.G."/>
            <person name="Aury J.M."/>
            <person name="Wincker P."/>
            <person name="Grigoriev I.V."/>
            <person name="Bonfante P."/>
            <person name="Martin F.M."/>
        </authorList>
    </citation>
    <scope>NUCLEOTIDE SEQUENCE [LARGE SCALE GENOMIC DNA]</scope>
    <source>
        <strain evidence="1 2">120613-1</strain>
    </source>
</reference>